<reference evidence="1" key="2">
    <citation type="journal article" date="2021" name="PeerJ">
        <title>Extensive microbial diversity within the chicken gut microbiome revealed by metagenomics and culture.</title>
        <authorList>
            <person name="Gilroy R."/>
            <person name="Ravi A."/>
            <person name="Getino M."/>
            <person name="Pursley I."/>
            <person name="Horton D.L."/>
            <person name="Alikhan N.F."/>
            <person name="Baker D."/>
            <person name="Gharbi K."/>
            <person name="Hall N."/>
            <person name="Watson M."/>
            <person name="Adriaenssens E.M."/>
            <person name="Foster-Nyarko E."/>
            <person name="Jarju S."/>
            <person name="Secka A."/>
            <person name="Antonio M."/>
            <person name="Oren A."/>
            <person name="Chaudhuri R.R."/>
            <person name="La Ragione R."/>
            <person name="Hildebrand F."/>
            <person name="Pallen M.J."/>
        </authorList>
    </citation>
    <scope>NUCLEOTIDE SEQUENCE</scope>
    <source>
        <strain evidence="1">G3-4614</strain>
    </source>
</reference>
<dbReference type="EMBL" id="JADIMW010000007">
    <property type="protein sequence ID" value="MBO8437430.1"/>
    <property type="molecule type" value="Genomic_DNA"/>
</dbReference>
<organism evidence="1 2">
    <name type="scientific">Candidatus Caccoplasma merdipullorum</name>
    <dbReference type="NCBI Taxonomy" id="2840718"/>
    <lineage>
        <taxon>Bacteria</taxon>
        <taxon>Pseudomonadati</taxon>
        <taxon>Bacteroidota</taxon>
        <taxon>Bacteroidia</taxon>
        <taxon>Bacteroidales</taxon>
        <taxon>Bacteroidaceae</taxon>
        <taxon>Bacteroidaceae incertae sedis</taxon>
        <taxon>Candidatus Caccoplasma</taxon>
    </lineage>
</organism>
<dbReference type="Proteomes" id="UP000823636">
    <property type="component" value="Unassembled WGS sequence"/>
</dbReference>
<evidence type="ECO:0000313" key="1">
    <source>
        <dbReference type="EMBL" id="MBO8437430.1"/>
    </source>
</evidence>
<evidence type="ECO:0000313" key="2">
    <source>
        <dbReference type="Proteomes" id="UP000823636"/>
    </source>
</evidence>
<comment type="caution">
    <text evidence="1">The sequence shown here is derived from an EMBL/GenBank/DDBJ whole genome shotgun (WGS) entry which is preliminary data.</text>
</comment>
<name>A0A9D9E2Q5_9BACT</name>
<dbReference type="AlphaFoldDB" id="A0A9D9E2Q5"/>
<reference evidence="1" key="1">
    <citation type="submission" date="2020-10" db="EMBL/GenBank/DDBJ databases">
        <authorList>
            <person name="Gilroy R."/>
        </authorList>
    </citation>
    <scope>NUCLEOTIDE SEQUENCE</scope>
    <source>
        <strain evidence="1">G3-4614</strain>
    </source>
</reference>
<proteinExistence type="predicted"/>
<gene>
    <name evidence="1" type="ORF">IAC54_00830</name>
</gene>
<sequence>MSKEYYRKKIIDLRRYIADEKEAKKRDNENYANLIKGASTPYTKATYRKSKIDRAAYHDSRIESWKNEIERAKESLKREK</sequence>
<accession>A0A9D9E2Q5</accession>
<protein>
    <submittedName>
        <fullName evidence="1">Uncharacterized protein</fullName>
    </submittedName>
</protein>